<keyword evidence="4 7" id="KW-0812">Transmembrane</keyword>
<protein>
    <recommendedName>
        <fullName evidence="10">GlsB/YeaQ/YmgE family stress response membrane protein</fullName>
    </recommendedName>
</protein>
<evidence type="ECO:0000256" key="5">
    <source>
        <dbReference type="ARBA" id="ARBA00022989"/>
    </source>
</evidence>
<evidence type="ECO:0000256" key="4">
    <source>
        <dbReference type="ARBA" id="ARBA00022692"/>
    </source>
</evidence>
<feature type="transmembrane region" description="Helical" evidence="7">
    <location>
        <begin position="64"/>
        <end position="85"/>
    </location>
</feature>
<keyword evidence="3" id="KW-1003">Cell membrane</keyword>
<dbReference type="PANTHER" id="PTHR33884">
    <property type="entry name" value="UPF0410 PROTEIN YMGE"/>
    <property type="match status" value="1"/>
</dbReference>
<evidence type="ECO:0000256" key="1">
    <source>
        <dbReference type="ARBA" id="ARBA00004651"/>
    </source>
</evidence>
<keyword evidence="6 7" id="KW-0472">Membrane</keyword>
<dbReference type="InterPro" id="IPR007341">
    <property type="entry name" value="Transgly_assoc"/>
</dbReference>
<comment type="similarity">
    <text evidence="2">Belongs to the UPF0410 family.</text>
</comment>
<evidence type="ECO:0000313" key="8">
    <source>
        <dbReference type="EMBL" id="QDU21853.1"/>
    </source>
</evidence>
<gene>
    <name evidence="8" type="ORF">ETAA1_38260</name>
</gene>
<evidence type="ECO:0000256" key="3">
    <source>
        <dbReference type="ARBA" id="ARBA00022475"/>
    </source>
</evidence>
<keyword evidence="9" id="KW-1185">Reference proteome</keyword>
<keyword evidence="5 7" id="KW-1133">Transmembrane helix</keyword>
<dbReference type="RefSeq" id="WP_145241122.1">
    <property type="nucleotide sequence ID" value="NZ_CP036273.1"/>
</dbReference>
<dbReference type="Proteomes" id="UP000319576">
    <property type="component" value="Chromosome"/>
</dbReference>
<accession>A0A517XWH0</accession>
<evidence type="ECO:0000256" key="6">
    <source>
        <dbReference type="ARBA" id="ARBA00023136"/>
    </source>
</evidence>
<proteinExistence type="inferred from homology"/>
<feature type="transmembrane region" description="Helical" evidence="7">
    <location>
        <begin position="30"/>
        <end position="52"/>
    </location>
</feature>
<sequence>MLSLLSWLVVGLIVGFVARALVPGRQKIGVPLTIGIGIAGAMLGGLISLAIWPTWADQPDVNRMWPGWLMSVVGAVIVLAGYLAATNQRDVVRS</sequence>
<evidence type="ECO:0000256" key="2">
    <source>
        <dbReference type="ARBA" id="ARBA00011006"/>
    </source>
</evidence>
<dbReference type="OrthoDB" id="290170at2"/>
<comment type="subcellular location">
    <subcellularLocation>
        <location evidence="1">Cell membrane</location>
        <topology evidence="1">Multi-pass membrane protein</topology>
    </subcellularLocation>
</comment>
<dbReference type="EMBL" id="CP036273">
    <property type="protein sequence ID" value="QDU21853.1"/>
    <property type="molecule type" value="Genomic_DNA"/>
</dbReference>
<evidence type="ECO:0000313" key="9">
    <source>
        <dbReference type="Proteomes" id="UP000319576"/>
    </source>
</evidence>
<dbReference type="AlphaFoldDB" id="A0A517XWH0"/>
<name>A0A517XWH0_9BACT</name>
<reference evidence="8 9" key="1">
    <citation type="submission" date="2019-02" db="EMBL/GenBank/DDBJ databases">
        <title>Deep-cultivation of Planctomycetes and their phenomic and genomic characterization uncovers novel biology.</title>
        <authorList>
            <person name="Wiegand S."/>
            <person name="Jogler M."/>
            <person name="Boedeker C."/>
            <person name="Pinto D."/>
            <person name="Vollmers J."/>
            <person name="Rivas-Marin E."/>
            <person name="Kohn T."/>
            <person name="Peeters S.H."/>
            <person name="Heuer A."/>
            <person name="Rast P."/>
            <person name="Oberbeckmann S."/>
            <person name="Bunk B."/>
            <person name="Jeske O."/>
            <person name="Meyerdierks A."/>
            <person name="Storesund J.E."/>
            <person name="Kallscheuer N."/>
            <person name="Luecker S."/>
            <person name="Lage O.M."/>
            <person name="Pohl T."/>
            <person name="Merkel B.J."/>
            <person name="Hornburger P."/>
            <person name="Mueller R.-W."/>
            <person name="Bruemmer F."/>
            <person name="Labrenz M."/>
            <person name="Spormann A.M."/>
            <person name="Op den Camp H."/>
            <person name="Overmann J."/>
            <person name="Amann R."/>
            <person name="Jetten M.S.M."/>
            <person name="Mascher T."/>
            <person name="Medema M.H."/>
            <person name="Devos D.P."/>
            <person name="Kaster A.-K."/>
            <person name="Ovreas L."/>
            <person name="Rohde M."/>
            <person name="Galperin M.Y."/>
            <person name="Jogler C."/>
        </authorList>
    </citation>
    <scope>NUCLEOTIDE SEQUENCE [LARGE SCALE GENOMIC DNA]</scope>
    <source>
        <strain evidence="8 9">ETA_A1</strain>
    </source>
</reference>
<evidence type="ECO:0008006" key="10">
    <source>
        <dbReference type="Google" id="ProtNLM"/>
    </source>
</evidence>
<organism evidence="8 9">
    <name type="scientific">Urbifossiella limnaea</name>
    <dbReference type="NCBI Taxonomy" id="2528023"/>
    <lineage>
        <taxon>Bacteria</taxon>
        <taxon>Pseudomonadati</taxon>
        <taxon>Planctomycetota</taxon>
        <taxon>Planctomycetia</taxon>
        <taxon>Gemmatales</taxon>
        <taxon>Gemmataceae</taxon>
        <taxon>Urbifossiella</taxon>
    </lineage>
</organism>
<dbReference type="KEGG" id="uli:ETAA1_38260"/>
<dbReference type="GO" id="GO:0005886">
    <property type="term" value="C:plasma membrane"/>
    <property type="evidence" value="ECO:0007669"/>
    <property type="project" value="UniProtKB-SubCell"/>
</dbReference>
<evidence type="ECO:0000256" key="7">
    <source>
        <dbReference type="SAM" id="Phobius"/>
    </source>
</evidence>
<dbReference type="PANTHER" id="PTHR33884:SF3">
    <property type="entry name" value="UPF0410 PROTEIN YMGE"/>
    <property type="match status" value="1"/>
</dbReference>